<protein>
    <submittedName>
        <fullName evidence="3">Uncharacterized protein LOC136076918</fullName>
    </submittedName>
</protein>
<reference evidence="2" key="1">
    <citation type="submission" date="2025-05" db="UniProtKB">
        <authorList>
            <consortium name="RefSeq"/>
        </authorList>
    </citation>
    <scope>NUCLEOTIDE SEQUENCE [LARGE SCALE GENOMIC DNA]</scope>
</reference>
<dbReference type="GeneID" id="136076918"/>
<keyword evidence="2" id="KW-1185">Reference proteome</keyword>
<reference evidence="3" key="2">
    <citation type="submission" date="2025-08" db="UniProtKB">
        <authorList>
            <consortium name="RefSeq"/>
        </authorList>
    </citation>
    <scope>IDENTIFICATION</scope>
</reference>
<dbReference type="SUPFAM" id="SSF47986">
    <property type="entry name" value="DEATH domain"/>
    <property type="match status" value="1"/>
</dbReference>
<feature type="domain" description="Death" evidence="1">
    <location>
        <begin position="9"/>
        <end position="91"/>
    </location>
</feature>
<evidence type="ECO:0000313" key="2">
    <source>
        <dbReference type="Proteomes" id="UP001652625"/>
    </source>
</evidence>
<dbReference type="RefSeq" id="XP_065646855.1">
    <property type="nucleotide sequence ID" value="XM_065790783.1"/>
</dbReference>
<gene>
    <name evidence="3" type="primary">LOC136076918</name>
</gene>
<dbReference type="Proteomes" id="UP001652625">
    <property type="component" value="Chromosome 02"/>
</dbReference>
<dbReference type="InterPro" id="IPR000488">
    <property type="entry name" value="Death_dom"/>
</dbReference>
<sequence length="387" mass="45586">MNFNHFDLPPKVYDRVGYLIGDDWKSFGRNLGFDNIDFQHIDSQTCKLSEKTVILLKNFKQKNGSLSWNRLKQELSSFKRLDAITVIEKSPDLFSDLFKCAEKKRNVRMIPYGCIFMFNSRETCNEVKFKLNHEHDYQKSIRNKKNNFGYYLTKKKDNKLYVKLENLVYDFKRIDFKFSFPDTNKNLQQDLINDIIIGNYKYEITYNGLIIATPDPVFECDLSKKIRTSNTLDWTKNKITFDKPIESYAEDYIYRNFLNCHDVITFLPSSYDNDILTEILEFFNVFLGKNNEGTCAVLPDYRLYYHASLLECNVDNLRDCDENRLTIFCSEHNLVIIARIATTLDCIELESENCFNDIILFINVYKPLIEASKLIILGVVVLPFFER</sequence>
<dbReference type="Gene3D" id="1.10.533.10">
    <property type="entry name" value="Death Domain, Fas"/>
    <property type="match status" value="1"/>
</dbReference>
<name>A0ABM4BD30_HYDVU</name>
<accession>A0ABM4BD30</accession>
<proteinExistence type="predicted"/>
<organism evidence="2 3">
    <name type="scientific">Hydra vulgaris</name>
    <name type="common">Hydra</name>
    <name type="synonym">Hydra attenuata</name>
    <dbReference type="NCBI Taxonomy" id="6087"/>
    <lineage>
        <taxon>Eukaryota</taxon>
        <taxon>Metazoa</taxon>
        <taxon>Cnidaria</taxon>
        <taxon>Hydrozoa</taxon>
        <taxon>Hydroidolina</taxon>
        <taxon>Anthoathecata</taxon>
        <taxon>Aplanulata</taxon>
        <taxon>Hydridae</taxon>
        <taxon>Hydra</taxon>
    </lineage>
</organism>
<dbReference type="PROSITE" id="PS50017">
    <property type="entry name" value="DEATH_DOMAIN"/>
    <property type="match status" value="1"/>
</dbReference>
<dbReference type="InterPro" id="IPR011029">
    <property type="entry name" value="DEATH-like_dom_sf"/>
</dbReference>
<evidence type="ECO:0000259" key="1">
    <source>
        <dbReference type="PROSITE" id="PS50017"/>
    </source>
</evidence>
<evidence type="ECO:0000313" key="3">
    <source>
        <dbReference type="RefSeq" id="XP_065646855.1"/>
    </source>
</evidence>
<dbReference type="Pfam" id="PF00531">
    <property type="entry name" value="Death"/>
    <property type="match status" value="1"/>
</dbReference>